<evidence type="ECO:0000256" key="2">
    <source>
        <dbReference type="SAM" id="MobiDB-lite"/>
    </source>
</evidence>
<accession>A0A2G9P5L2</accession>
<keyword evidence="4" id="KW-1185">Reference proteome</keyword>
<dbReference type="EMBL" id="KV922750">
    <property type="protein sequence ID" value="PIN98616.1"/>
    <property type="molecule type" value="Genomic_DNA"/>
</dbReference>
<reference evidence="4" key="1">
    <citation type="journal article" date="2017" name="Nat. Commun.">
        <title>The North American bullfrog draft genome provides insight into hormonal regulation of long noncoding RNA.</title>
        <authorList>
            <person name="Hammond S.A."/>
            <person name="Warren R.L."/>
            <person name="Vandervalk B.P."/>
            <person name="Kucuk E."/>
            <person name="Khan H."/>
            <person name="Gibb E.A."/>
            <person name="Pandoh P."/>
            <person name="Kirk H."/>
            <person name="Zhao Y."/>
            <person name="Jones M."/>
            <person name="Mungall A.J."/>
            <person name="Coope R."/>
            <person name="Pleasance S."/>
            <person name="Moore R.A."/>
            <person name="Holt R.A."/>
            <person name="Round J.M."/>
            <person name="Ohora S."/>
            <person name="Walle B.V."/>
            <person name="Veldhoen N."/>
            <person name="Helbing C.C."/>
            <person name="Birol I."/>
        </authorList>
    </citation>
    <scope>NUCLEOTIDE SEQUENCE [LARGE SCALE GENOMIC DNA]</scope>
</reference>
<feature type="region of interest" description="Disordered" evidence="2">
    <location>
        <begin position="40"/>
        <end position="69"/>
    </location>
</feature>
<organism evidence="3 4">
    <name type="scientific">Aquarana catesbeiana</name>
    <name type="common">American bullfrog</name>
    <name type="synonym">Rana catesbeiana</name>
    <dbReference type="NCBI Taxonomy" id="8400"/>
    <lineage>
        <taxon>Eukaryota</taxon>
        <taxon>Metazoa</taxon>
        <taxon>Chordata</taxon>
        <taxon>Craniata</taxon>
        <taxon>Vertebrata</taxon>
        <taxon>Euteleostomi</taxon>
        <taxon>Amphibia</taxon>
        <taxon>Batrachia</taxon>
        <taxon>Anura</taxon>
        <taxon>Neobatrachia</taxon>
        <taxon>Ranoidea</taxon>
        <taxon>Ranidae</taxon>
        <taxon>Aquarana</taxon>
    </lineage>
</organism>
<feature type="compositionally biased region" description="Basic and acidic residues" evidence="2">
    <location>
        <begin position="40"/>
        <end position="56"/>
    </location>
</feature>
<sequence>MLTKQTIVPHFQAMFHIPISAIKYLSMPIFFYIGEKRLGGHHSSEEKTDPPPHEEGEIPQTQPEEEERDVVEIVTTTGDRDVVEEGHFTSESAQILIGEIMGCIRDLENIKQNINDVQNKMKNIIDVLGRI</sequence>
<name>A0A2G9P5L2_AQUCT</name>
<feature type="coiled-coil region" evidence="1">
    <location>
        <begin position="100"/>
        <end position="127"/>
    </location>
</feature>
<evidence type="ECO:0000313" key="4">
    <source>
        <dbReference type="Proteomes" id="UP000228934"/>
    </source>
</evidence>
<proteinExistence type="predicted"/>
<evidence type="ECO:0000313" key="3">
    <source>
        <dbReference type="EMBL" id="PIN98616.1"/>
    </source>
</evidence>
<gene>
    <name evidence="3" type="ORF">AB205_0127900</name>
</gene>
<protein>
    <submittedName>
        <fullName evidence="3">Uncharacterized protein</fullName>
    </submittedName>
</protein>
<dbReference type="AlphaFoldDB" id="A0A2G9P5L2"/>
<dbReference type="Proteomes" id="UP000228934">
    <property type="component" value="Unassembled WGS sequence"/>
</dbReference>
<keyword evidence="1" id="KW-0175">Coiled coil</keyword>
<evidence type="ECO:0000256" key="1">
    <source>
        <dbReference type="SAM" id="Coils"/>
    </source>
</evidence>